<dbReference type="InterPro" id="IPR036390">
    <property type="entry name" value="WH_DNA-bd_sf"/>
</dbReference>
<dbReference type="OrthoDB" id="2658062at2"/>
<evidence type="ECO:0000313" key="1">
    <source>
        <dbReference type="EMBL" id="QDX94696.1"/>
    </source>
</evidence>
<sequence length="151" mass="17078">MNEPYVHEIDLGILKTSIENSKMFQVMATYKVILGIMEEGTDKSGFVKVNQSELGRMLELSQTSIANKLKFLLKYGLIKKSRTKKGFYKVLSVNLLEKTPFGTMIAIINIVEDHPEVFSSFAKQSEMLGVSLNEIQTAWGFFSYCNGSKYN</sequence>
<gene>
    <name evidence="1" type="ORF">EEL30_21895</name>
</gene>
<organism evidence="1 2">
    <name type="scientific">Brevibacillus laterosporus</name>
    <name type="common">Bacillus laterosporus</name>
    <dbReference type="NCBI Taxonomy" id="1465"/>
    <lineage>
        <taxon>Bacteria</taxon>
        <taxon>Bacillati</taxon>
        <taxon>Bacillota</taxon>
        <taxon>Bacilli</taxon>
        <taxon>Bacillales</taxon>
        <taxon>Paenibacillaceae</taxon>
        <taxon>Brevibacillus</taxon>
    </lineage>
</organism>
<accession>A0A518VCH2</accession>
<protein>
    <submittedName>
        <fullName evidence="1">Uncharacterized protein</fullName>
    </submittedName>
</protein>
<dbReference type="SUPFAM" id="SSF46785">
    <property type="entry name" value="Winged helix' DNA-binding domain"/>
    <property type="match status" value="1"/>
</dbReference>
<dbReference type="InterPro" id="IPR036388">
    <property type="entry name" value="WH-like_DNA-bd_sf"/>
</dbReference>
<dbReference type="Gene3D" id="1.10.10.10">
    <property type="entry name" value="Winged helix-like DNA-binding domain superfamily/Winged helix DNA-binding domain"/>
    <property type="match status" value="1"/>
</dbReference>
<dbReference type="Proteomes" id="UP000319432">
    <property type="component" value="Chromosome"/>
</dbReference>
<reference evidence="1 2" key="1">
    <citation type="submission" date="2018-11" db="EMBL/GenBank/DDBJ databases">
        <title>Phylogenetic determinants of toxin gene distribution in genomes of Brevibacillus laterosporus.</title>
        <authorList>
            <person name="Glare T.R."/>
            <person name="Durrant A."/>
            <person name="Berry C."/>
            <person name="Palma L."/>
            <person name="Ormskirk M."/>
            <person name="Cox M.O."/>
        </authorList>
    </citation>
    <scope>NUCLEOTIDE SEQUENCE [LARGE SCALE GENOMIC DNA]</scope>
    <source>
        <strain evidence="1 2">1821L</strain>
    </source>
</reference>
<dbReference type="AlphaFoldDB" id="A0A518VCH2"/>
<evidence type="ECO:0000313" key="2">
    <source>
        <dbReference type="Proteomes" id="UP000319432"/>
    </source>
</evidence>
<dbReference type="EMBL" id="CP033464">
    <property type="protein sequence ID" value="QDX94696.1"/>
    <property type="molecule type" value="Genomic_DNA"/>
</dbReference>
<proteinExistence type="predicted"/>
<name>A0A518VCH2_BRELA</name>
<keyword evidence="2" id="KW-1185">Reference proteome</keyword>